<dbReference type="PANTHER" id="PTHR42925:SF2">
    <property type="entry name" value="NA+ DRIVEN MULTIDRUG EFFLUX PUMP"/>
    <property type="match status" value="1"/>
</dbReference>
<evidence type="ECO:0000256" key="6">
    <source>
        <dbReference type="ARBA" id="ARBA00023136"/>
    </source>
</evidence>
<dbReference type="GO" id="GO:0042910">
    <property type="term" value="F:xenobiotic transmembrane transporter activity"/>
    <property type="evidence" value="ECO:0007669"/>
    <property type="project" value="InterPro"/>
</dbReference>
<dbReference type="PANTHER" id="PTHR42925">
    <property type="entry name" value="MULTIDRUG AND TOXIN EFFLUX PROTEIN MATE FAMILY"/>
    <property type="match status" value="1"/>
</dbReference>
<feature type="transmembrane region" description="Helical" evidence="7">
    <location>
        <begin position="51"/>
        <end position="77"/>
    </location>
</feature>
<dbReference type="InterPro" id="IPR048279">
    <property type="entry name" value="MdtK-like"/>
</dbReference>
<feature type="transmembrane region" description="Helical" evidence="7">
    <location>
        <begin position="319"/>
        <end position="339"/>
    </location>
</feature>
<proteinExistence type="predicted"/>
<keyword evidence="3" id="KW-1003">Cell membrane</keyword>
<dbReference type="EMBL" id="BNJK01000001">
    <property type="protein sequence ID" value="GHO90401.1"/>
    <property type="molecule type" value="Genomic_DNA"/>
</dbReference>
<keyword evidence="2" id="KW-0813">Transport</keyword>
<evidence type="ECO:0000313" key="9">
    <source>
        <dbReference type="Proteomes" id="UP000597444"/>
    </source>
</evidence>
<feature type="transmembrane region" description="Helical" evidence="7">
    <location>
        <begin position="134"/>
        <end position="153"/>
    </location>
</feature>
<evidence type="ECO:0000256" key="4">
    <source>
        <dbReference type="ARBA" id="ARBA00022692"/>
    </source>
</evidence>
<sequence>MIALLMSMGYGYAMDKRIIRIPRWKREGLRSLERTPQTSTREERRAFSQTLFALVFPIALQNLLTAVGSSANVIMLGSVSQTALSAVSLASQILFILNLFFAGLTIGATMLVAQYWGKGDTQAIEKLYGISLRLSLLVASLFCVAACLCPQFLMQLFTSDKTLIVIGASYLRLIGPSYLLMGISQIYLCFLRSTGRVRVSTLITSISLVLGVGLNAVLLFGLLGSPKLGVVGVALATTIAQALQLAWCLLDSRRRAPQLQLRLRALFARSPLLFGDYLRYTLPVLGNECVWGGAIAMYAAILGHLGADVVAANALASVVFDLAAVVSLGLASGGAILIGKEIGEKRLEQARRDASRLCKLALLCGATGGILILLTRPLLLHIVPLTETASGYLAIMLMINSYYVIGKSINATVIVGVFCAGGDSRFGLITDALVMWGVSIPLGLLCAFVFQIPAMLVYFVLCLDEFVKMPFIYRHYRRFTWLKNITRDFSIEEGTA</sequence>
<feature type="transmembrane region" description="Helical" evidence="7">
    <location>
        <begin position="229"/>
        <end position="250"/>
    </location>
</feature>
<comment type="subcellular location">
    <subcellularLocation>
        <location evidence="1">Cell membrane</location>
        <topology evidence="1">Multi-pass membrane protein</topology>
    </subcellularLocation>
</comment>
<keyword evidence="4 7" id="KW-0812">Transmembrane</keyword>
<evidence type="ECO:0000256" key="7">
    <source>
        <dbReference type="SAM" id="Phobius"/>
    </source>
</evidence>
<dbReference type="GO" id="GO:0015297">
    <property type="term" value="F:antiporter activity"/>
    <property type="evidence" value="ECO:0007669"/>
    <property type="project" value="InterPro"/>
</dbReference>
<feature type="transmembrane region" description="Helical" evidence="7">
    <location>
        <begin position="89"/>
        <end position="113"/>
    </location>
</feature>
<dbReference type="RefSeq" id="WP_236064788.1">
    <property type="nucleotide sequence ID" value="NZ_BNJK01000001.1"/>
</dbReference>
<evidence type="ECO:0000313" key="8">
    <source>
        <dbReference type="EMBL" id="GHO90401.1"/>
    </source>
</evidence>
<reference evidence="8" key="1">
    <citation type="submission" date="2020-10" db="EMBL/GenBank/DDBJ databases">
        <title>Taxonomic study of unclassified bacteria belonging to the class Ktedonobacteria.</title>
        <authorList>
            <person name="Yabe S."/>
            <person name="Wang C.M."/>
            <person name="Zheng Y."/>
            <person name="Sakai Y."/>
            <person name="Cavaletti L."/>
            <person name="Monciardini P."/>
            <person name="Donadio S."/>
        </authorList>
    </citation>
    <scope>NUCLEOTIDE SEQUENCE</scope>
    <source>
        <strain evidence="8">ID150040</strain>
    </source>
</reference>
<dbReference type="InterPro" id="IPR002528">
    <property type="entry name" value="MATE_fam"/>
</dbReference>
<feature type="transmembrane region" description="Helical" evidence="7">
    <location>
        <begin position="289"/>
        <end position="307"/>
    </location>
</feature>
<dbReference type="GO" id="GO:0005886">
    <property type="term" value="C:plasma membrane"/>
    <property type="evidence" value="ECO:0007669"/>
    <property type="project" value="UniProtKB-SubCell"/>
</dbReference>
<name>A0A8J3I9I4_9CHLR</name>
<dbReference type="AlphaFoldDB" id="A0A8J3I9I4"/>
<evidence type="ECO:0000256" key="2">
    <source>
        <dbReference type="ARBA" id="ARBA00022448"/>
    </source>
</evidence>
<protein>
    <submittedName>
        <fullName evidence="8">MATE family efflux transporter</fullName>
    </submittedName>
</protein>
<dbReference type="NCBIfam" id="TIGR00797">
    <property type="entry name" value="matE"/>
    <property type="match status" value="1"/>
</dbReference>
<feature type="transmembrane region" description="Helical" evidence="7">
    <location>
        <begin position="173"/>
        <end position="190"/>
    </location>
</feature>
<evidence type="ECO:0000256" key="3">
    <source>
        <dbReference type="ARBA" id="ARBA00022475"/>
    </source>
</evidence>
<dbReference type="PIRSF" id="PIRSF006603">
    <property type="entry name" value="DinF"/>
    <property type="match status" value="1"/>
</dbReference>
<evidence type="ECO:0000256" key="5">
    <source>
        <dbReference type="ARBA" id="ARBA00022989"/>
    </source>
</evidence>
<feature type="transmembrane region" description="Helical" evidence="7">
    <location>
        <begin position="432"/>
        <end position="450"/>
    </location>
</feature>
<organism evidence="8 9">
    <name type="scientific">Reticulibacter mediterranei</name>
    <dbReference type="NCBI Taxonomy" id="2778369"/>
    <lineage>
        <taxon>Bacteria</taxon>
        <taxon>Bacillati</taxon>
        <taxon>Chloroflexota</taxon>
        <taxon>Ktedonobacteria</taxon>
        <taxon>Ktedonobacterales</taxon>
        <taxon>Reticulibacteraceae</taxon>
        <taxon>Reticulibacter</taxon>
    </lineage>
</organism>
<feature type="transmembrane region" description="Helical" evidence="7">
    <location>
        <begin position="360"/>
        <end position="379"/>
    </location>
</feature>
<feature type="transmembrane region" description="Helical" evidence="7">
    <location>
        <begin position="391"/>
        <end position="420"/>
    </location>
</feature>
<dbReference type="Proteomes" id="UP000597444">
    <property type="component" value="Unassembled WGS sequence"/>
</dbReference>
<feature type="transmembrane region" description="Helical" evidence="7">
    <location>
        <begin position="202"/>
        <end position="223"/>
    </location>
</feature>
<dbReference type="InterPro" id="IPR047135">
    <property type="entry name" value="YsiQ"/>
</dbReference>
<evidence type="ECO:0000256" key="1">
    <source>
        <dbReference type="ARBA" id="ARBA00004651"/>
    </source>
</evidence>
<gene>
    <name evidence="8" type="ORF">KSF_004490</name>
</gene>
<comment type="caution">
    <text evidence="8">The sequence shown here is derived from an EMBL/GenBank/DDBJ whole genome shotgun (WGS) entry which is preliminary data.</text>
</comment>
<keyword evidence="9" id="KW-1185">Reference proteome</keyword>
<accession>A0A8J3I9I4</accession>
<dbReference type="Pfam" id="PF01554">
    <property type="entry name" value="MatE"/>
    <property type="match status" value="2"/>
</dbReference>
<keyword evidence="5 7" id="KW-1133">Transmembrane helix</keyword>
<dbReference type="CDD" id="cd13134">
    <property type="entry name" value="MATE_like_8"/>
    <property type="match status" value="1"/>
</dbReference>
<keyword evidence="6 7" id="KW-0472">Membrane</keyword>